<evidence type="ECO:0000259" key="1">
    <source>
        <dbReference type="PROSITE" id="PS50878"/>
    </source>
</evidence>
<dbReference type="SUPFAM" id="SSF56672">
    <property type="entry name" value="DNA/RNA polymerases"/>
    <property type="match status" value="1"/>
</dbReference>
<dbReference type="Gene3D" id="3.30.70.270">
    <property type="match status" value="2"/>
</dbReference>
<dbReference type="EMBL" id="KZ502467">
    <property type="protein sequence ID" value="PKU78247.1"/>
    <property type="molecule type" value="Genomic_DNA"/>
</dbReference>
<evidence type="ECO:0000313" key="3">
    <source>
        <dbReference type="Proteomes" id="UP000233837"/>
    </source>
</evidence>
<dbReference type="InterPro" id="IPR043128">
    <property type="entry name" value="Rev_trsase/Diguanyl_cyclase"/>
</dbReference>
<feature type="domain" description="Reverse transcriptase" evidence="1">
    <location>
        <begin position="1"/>
        <end position="82"/>
    </location>
</feature>
<organism evidence="2 3">
    <name type="scientific">Dendrobium catenatum</name>
    <dbReference type="NCBI Taxonomy" id="906689"/>
    <lineage>
        <taxon>Eukaryota</taxon>
        <taxon>Viridiplantae</taxon>
        <taxon>Streptophyta</taxon>
        <taxon>Embryophyta</taxon>
        <taxon>Tracheophyta</taxon>
        <taxon>Spermatophyta</taxon>
        <taxon>Magnoliopsida</taxon>
        <taxon>Liliopsida</taxon>
        <taxon>Asparagales</taxon>
        <taxon>Orchidaceae</taxon>
        <taxon>Epidendroideae</taxon>
        <taxon>Malaxideae</taxon>
        <taxon>Dendrobiinae</taxon>
        <taxon>Dendrobium</taxon>
    </lineage>
</organism>
<keyword evidence="3" id="KW-1185">Reference proteome</keyword>
<dbReference type="InterPro" id="IPR043502">
    <property type="entry name" value="DNA/RNA_pol_sf"/>
</dbReference>
<reference evidence="2 3" key="1">
    <citation type="journal article" date="2016" name="Sci. Rep.">
        <title>The Dendrobium catenatum Lindl. genome sequence provides insights into polysaccharide synthase, floral development and adaptive evolution.</title>
        <authorList>
            <person name="Zhang G.Q."/>
            <person name="Xu Q."/>
            <person name="Bian C."/>
            <person name="Tsai W.C."/>
            <person name="Yeh C.M."/>
            <person name="Liu K.W."/>
            <person name="Yoshida K."/>
            <person name="Zhang L.S."/>
            <person name="Chang S.B."/>
            <person name="Chen F."/>
            <person name="Shi Y."/>
            <person name="Su Y.Y."/>
            <person name="Zhang Y.Q."/>
            <person name="Chen L.J."/>
            <person name="Yin Y."/>
            <person name="Lin M."/>
            <person name="Huang H."/>
            <person name="Deng H."/>
            <person name="Wang Z.W."/>
            <person name="Zhu S.L."/>
            <person name="Zhao X."/>
            <person name="Deng C."/>
            <person name="Niu S.C."/>
            <person name="Huang J."/>
            <person name="Wang M."/>
            <person name="Liu G.H."/>
            <person name="Yang H.J."/>
            <person name="Xiao X.J."/>
            <person name="Hsiao Y.Y."/>
            <person name="Wu W.L."/>
            <person name="Chen Y.Y."/>
            <person name="Mitsuda N."/>
            <person name="Ohme-Takagi M."/>
            <person name="Luo Y.B."/>
            <person name="Van de Peer Y."/>
            <person name="Liu Z.J."/>
        </authorList>
    </citation>
    <scope>NUCLEOTIDE SEQUENCE [LARGE SCALE GENOMIC DNA]</scope>
    <source>
        <tissue evidence="2">The whole plant</tissue>
    </source>
</reference>
<evidence type="ECO:0000313" key="2">
    <source>
        <dbReference type="EMBL" id="PKU78247.1"/>
    </source>
</evidence>
<dbReference type="Proteomes" id="UP000233837">
    <property type="component" value="Unassembled WGS sequence"/>
</dbReference>
<dbReference type="InterPro" id="IPR050951">
    <property type="entry name" value="Retrovirus_Pol_polyprotein"/>
</dbReference>
<dbReference type="Pfam" id="PF00078">
    <property type="entry name" value="RVT_1"/>
    <property type="match status" value="1"/>
</dbReference>
<dbReference type="InterPro" id="IPR000477">
    <property type="entry name" value="RT_dom"/>
</dbReference>
<proteinExistence type="predicted"/>
<gene>
    <name evidence="2" type="ORF">MA16_Dca018047</name>
</gene>
<dbReference type="CDD" id="cd01647">
    <property type="entry name" value="RT_LTR"/>
    <property type="match status" value="1"/>
</dbReference>
<sequence>MPFGLKNAGATYQLAMTHIFDNIIHNQVECYIDDLVVKSKVKEAHLFDLRIFFERLSRYDLKMNPLKCAFGVTSGKFLGFVVRHRGIEIDPDKIEAILDMPSPKSLTQLKSLQGRLAYIRRFISNISRRCQPFSVLVKKDTKFIWDEKCQNAFVNIKQYLSNPPILAAPIPGKPLILYTAA</sequence>
<protein>
    <submittedName>
        <fullName evidence="2">Putative mitochondrial protein</fullName>
    </submittedName>
</protein>
<dbReference type="FunFam" id="3.30.70.270:FF:000020">
    <property type="entry name" value="Transposon Tf2-6 polyprotein-like Protein"/>
    <property type="match status" value="1"/>
</dbReference>
<dbReference type="PROSITE" id="PS50878">
    <property type="entry name" value="RT_POL"/>
    <property type="match status" value="1"/>
</dbReference>
<name>A0A2I0WRI1_9ASPA</name>
<dbReference type="PANTHER" id="PTHR37984">
    <property type="entry name" value="PROTEIN CBG26694"/>
    <property type="match status" value="1"/>
</dbReference>
<accession>A0A2I0WRI1</accession>
<reference evidence="2 3" key="2">
    <citation type="journal article" date="2017" name="Nature">
        <title>The Apostasia genome and the evolution of orchids.</title>
        <authorList>
            <person name="Zhang G.Q."/>
            <person name="Liu K.W."/>
            <person name="Li Z."/>
            <person name="Lohaus R."/>
            <person name="Hsiao Y.Y."/>
            <person name="Niu S.C."/>
            <person name="Wang J.Y."/>
            <person name="Lin Y.C."/>
            <person name="Xu Q."/>
            <person name="Chen L.J."/>
            <person name="Yoshida K."/>
            <person name="Fujiwara S."/>
            <person name="Wang Z.W."/>
            <person name="Zhang Y.Q."/>
            <person name="Mitsuda N."/>
            <person name="Wang M."/>
            <person name="Liu G.H."/>
            <person name="Pecoraro L."/>
            <person name="Huang H.X."/>
            <person name="Xiao X.J."/>
            <person name="Lin M."/>
            <person name="Wu X.Y."/>
            <person name="Wu W.L."/>
            <person name="Chen Y.Y."/>
            <person name="Chang S.B."/>
            <person name="Sakamoto S."/>
            <person name="Ohme-Takagi M."/>
            <person name="Yagi M."/>
            <person name="Zeng S.J."/>
            <person name="Shen C.Y."/>
            <person name="Yeh C.M."/>
            <person name="Luo Y.B."/>
            <person name="Tsai W.C."/>
            <person name="Van de Peer Y."/>
            <person name="Liu Z.J."/>
        </authorList>
    </citation>
    <scope>NUCLEOTIDE SEQUENCE [LARGE SCALE GENOMIC DNA]</scope>
    <source>
        <tissue evidence="2">The whole plant</tissue>
    </source>
</reference>
<dbReference type="AlphaFoldDB" id="A0A2I0WRI1"/>
<dbReference type="PANTHER" id="PTHR37984:SF5">
    <property type="entry name" value="PROTEIN NYNRIN-LIKE"/>
    <property type="match status" value="1"/>
</dbReference>